<dbReference type="EMBL" id="KQ460855">
    <property type="protein sequence ID" value="KPJ11937.1"/>
    <property type="molecule type" value="Genomic_DNA"/>
</dbReference>
<keyword evidence="3" id="KW-1185">Reference proteome</keyword>
<dbReference type="AlphaFoldDB" id="A0A194R2L3"/>
<evidence type="ECO:0000313" key="3">
    <source>
        <dbReference type="Proteomes" id="UP000053240"/>
    </source>
</evidence>
<gene>
    <name evidence="2" type="ORF">RR48_09874</name>
</gene>
<reference evidence="2 3" key="1">
    <citation type="journal article" date="2015" name="Nat. Commun.">
        <title>Outbred genome sequencing and CRISPR/Cas9 gene editing in butterflies.</title>
        <authorList>
            <person name="Li X."/>
            <person name="Fan D."/>
            <person name="Zhang W."/>
            <person name="Liu G."/>
            <person name="Zhang L."/>
            <person name="Zhao L."/>
            <person name="Fang X."/>
            <person name="Chen L."/>
            <person name="Dong Y."/>
            <person name="Chen Y."/>
            <person name="Ding Y."/>
            <person name="Zhao R."/>
            <person name="Feng M."/>
            <person name="Zhu Y."/>
            <person name="Feng Y."/>
            <person name="Jiang X."/>
            <person name="Zhu D."/>
            <person name="Xiang H."/>
            <person name="Feng X."/>
            <person name="Li S."/>
            <person name="Wang J."/>
            <person name="Zhang G."/>
            <person name="Kronforst M.R."/>
            <person name="Wang W."/>
        </authorList>
    </citation>
    <scope>NUCLEOTIDE SEQUENCE [LARGE SCALE GENOMIC DNA]</scope>
    <source>
        <strain evidence="2">Ya'a_city_454_Pm</strain>
        <tissue evidence="2">Whole body</tissue>
    </source>
</reference>
<name>A0A194R2L3_PAPMA</name>
<evidence type="ECO:0000256" key="1">
    <source>
        <dbReference type="SAM" id="MobiDB-lite"/>
    </source>
</evidence>
<accession>A0A194R2L3</accession>
<sequence>MAYLVQIMSPDVLLKRTLLTTLALEFVVLFVGCSFGCEAGSARGGPLRPTERRGSRDARRIHGRCDLPSRQMIDFDQSIVAGYLSTVHVRTTMRISQFRLPRNALADVTFNGRLGFFITAREPGRTIVVYVILL</sequence>
<evidence type="ECO:0000313" key="2">
    <source>
        <dbReference type="EMBL" id="KPJ11937.1"/>
    </source>
</evidence>
<feature type="compositionally biased region" description="Basic and acidic residues" evidence="1">
    <location>
        <begin position="49"/>
        <end position="59"/>
    </location>
</feature>
<dbReference type="InParanoid" id="A0A194R2L3"/>
<organism evidence="2 3">
    <name type="scientific">Papilio machaon</name>
    <name type="common">Old World swallowtail butterfly</name>
    <dbReference type="NCBI Taxonomy" id="76193"/>
    <lineage>
        <taxon>Eukaryota</taxon>
        <taxon>Metazoa</taxon>
        <taxon>Ecdysozoa</taxon>
        <taxon>Arthropoda</taxon>
        <taxon>Hexapoda</taxon>
        <taxon>Insecta</taxon>
        <taxon>Pterygota</taxon>
        <taxon>Neoptera</taxon>
        <taxon>Endopterygota</taxon>
        <taxon>Lepidoptera</taxon>
        <taxon>Glossata</taxon>
        <taxon>Ditrysia</taxon>
        <taxon>Papilionoidea</taxon>
        <taxon>Papilionidae</taxon>
        <taxon>Papilioninae</taxon>
        <taxon>Papilio</taxon>
    </lineage>
</organism>
<protein>
    <submittedName>
        <fullName evidence="2">Uncharacterized protein</fullName>
    </submittedName>
</protein>
<proteinExistence type="predicted"/>
<feature type="region of interest" description="Disordered" evidence="1">
    <location>
        <begin position="40"/>
        <end position="59"/>
    </location>
</feature>
<dbReference type="Proteomes" id="UP000053240">
    <property type="component" value="Unassembled WGS sequence"/>
</dbReference>